<dbReference type="AlphaFoldDB" id="M0CP57"/>
<sequence length="93" mass="10674">MFPDTHWTVAASWGFINIRFGLDISLNPLWRLVSTMNLRLHLLNDQFSIKGEFNSDLTGPIVDDQWLSDRFFVNDFPVCPLTGGILLDRNASY</sequence>
<dbReference type="PATRIC" id="fig|1227488.3.peg.136"/>
<protein>
    <submittedName>
        <fullName evidence="1">Uncharacterized protein</fullName>
    </submittedName>
</protein>
<evidence type="ECO:0000313" key="1">
    <source>
        <dbReference type="EMBL" id="ELZ24428.1"/>
    </source>
</evidence>
<organism evidence="1 2">
    <name type="scientific">Haloterrigena salina JCM 13891</name>
    <dbReference type="NCBI Taxonomy" id="1227488"/>
    <lineage>
        <taxon>Archaea</taxon>
        <taxon>Methanobacteriati</taxon>
        <taxon>Methanobacteriota</taxon>
        <taxon>Stenosarchaea group</taxon>
        <taxon>Halobacteria</taxon>
        <taxon>Halobacteriales</taxon>
        <taxon>Natrialbaceae</taxon>
        <taxon>Haloterrigena</taxon>
    </lineage>
</organism>
<dbReference type="Proteomes" id="UP000011657">
    <property type="component" value="Unassembled WGS sequence"/>
</dbReference>
<dbReference type="EMBL" id="AOIS01000005">
    <property type="protein sequence ID" value="ELZ24428.1"/>
    <property type="molecule type" value="Genomic_DNA"/>
</dbReference>
<gene>
    <name evidence="1" type="ORF">C477_00665</name>
</gene>
<accession>M0CP57</accession>
<keyword evidence="2" id="KW-1185">Reference proteome</keyword>
<dbReference type="eggNOG" id="ENOG502N5V3">
    <property type="taxonomic scope" value="Archaea"/>
</dbReference>
<comment type="caution">
    <text evidence="1">The sequence shown here is derived from an EMBL/GenBank/DDBJ whole genome shotgun (WGS) entry which is preliminary data.</text>
</comment>
<evidence type="ECO:0000313" key="2">
    <source>
        <dbReference type="Proteomes" id="UP000011657"/>
    </source>
</evidence>
<name>M0CP57_9EURY</name>
<reference evidence="1 2" key="1">
    <citation type="journal article" date="2014" name="PLoS Genet.">
        <title>Phylogenetically driven sequencing of extremely halophilic archaea reveals strategies for static and dynamic osmo-response.</title>
        <authorList>
            <person name="Becker E.A."/>
            <person name="Seitzer P.M."/>
            <person name="Tritt A."/>
            <person name="Larsen D."/>
            <person name="Krusor M."/>
            <person name="Yao A.I."/>
            <person name="Wu D."/>
            <person name="Madern D."/>
            <person name="Eisen J.A."/>
            <person name="Darling A.E."/>
            <person name="Facciotti M.T."/>
        </authorList>
    </citation>
    <scope>NUCLEOTIDE SEQUENCE [LARGE SCALE GENOMIC DNA]</scope>
    <source>
        <strain evidence="1 2">JCM 13891</strain>
    </source>
</reference>
<proteinExistence type="predicted"/>